<sequence length="273" mass="30948">MVNEIPMRSQASYREENFARRQAGGLFTEMESFFGPEFWGLDEMHLLGHGQSKLLYGMLEQKYNHVGCVVELAPFKLINGATLPKIGAAMERSRPFIPSDFSENWSDIHKHHGNYRAVDWYDFLLYVIPTLVTPNLNEASAFALNSLVQGLTIAASWAVRPQELPLMSALFQAWHVFLKYQVDQQTLAIRVFPVTQHYIGHIEYIVKKMGPLPAISCRSLERSIGSYTRNNPVYISNLVETTTLVNHIRSTINSSTTKIMPTVLVDLDAGVDW</sequence>
<dbReference type="InParanoid" id="A0A168R799"/>
<keyword evidence="2" id="KW-1185">Reference proteome</keyword>
<organism evidence="1">
    <name type="scientific">Absidia glauca</name>
    <name type="common">Pin mould</name>
    <dbReference type="NCBI Taxonomy" id="4829"/>
    <lineage>
        <taxon>Eukaryota</taxon>
        <taxon>Fungi</taxon>
        <taxon>Fungi incertae sedis</taxon>
        <taxon>Mucoromycota</taxon>
        <taxon>Mucoromycotina</taxon>
        <taxon>Mucoromycetes</taxon>
        <taxon>Mucorales</taxon>
        <taxon>Cunninghamellaceae</taxon>
        <taxon>Absidia</taxon>
    </lineage>
</organism>
<dbReference type="OMA" id="GHIEYIV"/>
<gene>
    <name evidence="1" type="primary">ABSGL_12102.1 scaffold 12613</name>
</gene>
<evidence type="ECO:0000313" key="1">
    <source>
        <dbReference type="EMBL" id="SAM06220.1"/>
    </source>
</evidence>
<accession>A0A168R799</accession>
<evidence type="ECO:0000313" key="2">
    <source>
        <dbReference type="Proteomes" id="UP000078561"/>
    </source>
</evidence>
<dbReference type="Proteomes" id="UP000078561">
    <property type="component" value="Unassembled WGS sequence"/>
</dbReference>
<dbReference type="AlphaFoldDB" id="A0A168R799"/>
<name>A0A168R799_ABSGL</name>
<dbReference type="EMBL" id="LT554540">
    <property type="protein sequence ID" value="SAM06220.1"/>
    <property type="molecule type" value="Genomic_DNA"/>
</dbReference>
<dbReference type="STRING" id="4829.A0A168R799"/>
<proteinExistence type="predicted"/>
<protein>
    <submittedName>
        <fullName evidence="1">Uncharacterized protein</fullName>
    </submittedName>
</protein>
<dbReference type="OrthoDB" id="2289822at2759"/>
<reference evidence="1" key="1">
    <citation type="submission" date="2016-04" db="EMBL/GenBank/DDBJ databases">
        <authorList>
            <person name="Evans L.H."/>
            <person name="Alamgir A."/>
            <person name="Owens N."/>
            <person name="Weber N.D."/>
            <person name="Virtaneva K."/>
            <person name="Barbian K."/>
            <person name="Babar A."/>
            <person name="Rosenke K."/>
        </authorList>
    </citation>
    <scope>NUCLEOTIDE SEQUENCE [LARGE SCALE GENOMIC DNA]</scope>
    <source>
        <strain evidence="1">CBS 101.48</strain>
    </source>
</reference>